<dbReference type="EMBL" id="JAAALK010000282">
    <property type="protein sequence ID" value="KAG8078835.1"/>
    <property type="molecule type" value="Genomic_DNA"/>
</dbReference>
<dbReference type="AlphaFoldDB" id="A0A8J5T9V4"/>
<dbReference type="GO" id="GO:0003677">
    <property type="term" value="F:DNA binding"/>
    <property type="evidence" value="ECO:0007669"/>
    <property type="project" value="InterPro"/>
</dbReference>
<protein>
    <recommendedName>
        <fullName evidence="2">TF-B3 domain-containing protein</fullName>
    </recommendedName>
</protein>
<feature type="compositionally biased region" description="Gly residues" evidence="1">
    <location>
        <begin position="330"/>
        <end position="339"/>
    </location>
</feature>
<comment type="caution">
    <text evidence="3">The sequence shown here is derived from an EMBL/GenBank/DDBJ whole genome shotgun (WGS) entry which is preliminary data.</text>
</comment>
<keyword evidence="4" id="KW-1185">Reference proteome</keyword>
<dbReference type="InterPro" id="IPR003340">
    <property type="entry name" value="B3_DNA-bd"/>
</dbReference>
<reference evidence="3" key="1">
    <citation type="journal article" date="2021" name="bioRxiv">
        <title>Whole Genome Assembly and Annotation of Northern Wild Rice, Zizania palustris L., Supports a Whole Genome Duplication in the Zizania Genus.</title>
        <authorList>
            <person name="Haas M."/>
            <person name="Kono T."/>
            <person name="Macchietto M."/>
            <person name="Millas R."/>
            <person name="McGilp L."/>
            <person name="Shao M."/>
            <person name="Duquette J."/>
            <person name="Hirsch C.N."/>
            <person name="Kimball J."/>
        </authorList>
    </citation>
    <scope>NUCLEOTIDE SEQUENCE</scope>
    <source>
        <tissue evidence="3">Fresh leaf tissue</tissue>
    </source>
</reference>
<proteinExistence type="predicted"/>
<dbReference type="OrthoDB" id="757982at2759"/>
<evidence type="ECO:0000259" key="2">
    <source>
        <dbReference type="PROSITE" id="PS50863"/>
    </source>
</evidence>
<feature type="compositionally biased region" description="Basic and acidic residues" evidence="1">
    <location>
        <begin position="600"/>
        <end position="616"/>
    </location>
</feature>
<dbReference type="PANTHER" id="PTHR31140">
    <property type="entry name" value="B3 DOMAIN-CONTAINING TRANSCRIPTION FACTOR ABI3"/>
    <property type="match status" value="1"/>
</dbReference>
<dbReference type="Pfam" id="PF03637">
    <property type="entry name" value="Mob1_phocein"/>
    <property type="match status" value="1"/>
</dbReference>
<feature type="region of interest" description="Disordered" evidence="1">
    <location>
        <begin position="314"/>
        <end position="342"/>
    </location>
</feature>
<dbReference type="InterPro" id="IPR005301">
    <property type="entry name" value="MOB_kinase_act_fam"/>
</dbReference>
<organism evidence="3 4">
    <name type="scientific">Zizania palustris</name>
    <name type="common">Northern wild rice</name>
    <dbReference type="NCBI Taxonomy" id="103762"/>
    <lineage>
        <taxon>Eukaryota</taxon>
        <taxon>Viridiplantae</taxon>
        <taxon>Streptophyta</taxon>
        <taxon>Embryophyta</taxon>
        <taxon>Tracheophyta</taxon>
        <taxon>Spermatophyta</taxon>
        <taxon>Magnoliopsida</taxon>
        <taxon>Liliopsida</taxon>
        <taxon>Poales</taxon>
        <taxon>Poaceae</taxon>
        <taxon>BOP clade</taxon>
        <taxon>Oryzoideae</taxon>
        <taxon>Oryzeae</taxon>
        <taxon>Zizaniinae</taxon>
        <taxon>Zizania</taxon>
    </lineage>
</organism>
<feature type="region of interest" description="Disordered" evidence="1">
    <location>
        <begin position="390"/>
        <end position="487"/>
    </location>
</feature>
<gene>
    <name evidence="3" type="ORF">GUJ93_ZPchr0007g6162</name>
</gene>
<feature type="compositionally biased region" description="Low complexity" evidence="1">
    <location>
        <begin position="314"/>
        <end position="329"/>
    </location>
</feature>
<dbReference type="PANTHER" id="PTHR31140:SF81">
    <property type="entry name" value="B3 DOMAIN-CONTAINING TRANSCRIPTION FACTOR ABI3"/>
    <property type="match status" value="1"/>
</dbReference>
<dbReference type="Proteomes" id="UP000729402">
    <property type="component" value="Unassembled WGS sequence"/>
</dbReference>
<evidence type="ECO:0000256" key="1">
    <source>
        <dbReference type="SAM" id="MobiDB-lite"/>
    </source>
</evidence>
<dbReference type="Pfam" id="PF02362">
    <property type="entry name" value="B3"/>
    <property type="match status" value="1"/>
</dbReference>
<sequence length="717" mass="78182">MYLITSNLSSPAATVKRRHNGNRRATAVFGDQRRRCSAISVSCYGQWSTASEAHRCHSRQWKPPGEDINEWLAVNTVDFFNQVNLLYGTLTAREFETTVYIAEYTELKMSDINRHSEPRKTRTRRCMYLIRQRVMSGGNDRTTTQRGQACNVCGRRSAAATAAVFGYQRQVKGWVAEERLTWAAERFPQLRRPPRVLCCRISLSFSLSSSLFVSSVTAPTSTPTRLHRLHAASQRDRAAGRAHLALLLLSLPSACMDASAGSSAPHSHGNPAKQGGARGKAPAAGDFVFADDTFPGFPSLPDFPCVSSPSSSIFSSSSSSRSSSAFTTAAGGGTGGAGGELSEQATAADGFDELGDIDQLLDLASLSMRWDGEPLFPDDVGMMIEDVISRQPVGDGGNRTGDARPGTHLGRGPPNSEAYASADPPSRQQPHGSAADGRAPCRCSSLTWVQNHHLQKKRPRTDSTEAVASDRHGHGHGQLPSPGANPGYEFPTGAAATSWMPYHPFTPPAAYGGESALYPASGPYPFQHSCSTSSVVVTSQPFSLPTERDGGRRHACADQREHVLAAAVLVVPWRFHGFLPHSTGRATSQKLSPEPASGARQEDSPQRSTASDKRQVSAKTDKNLWFLLQKVLKQSDVGSLSRIVLPKEAEVHLPELKTRDGISIPMKDIGMSRVWYMRYWFWPNNKSRMYLLENTGDFVRSNELKEGDFIVIYSDIK</sequence>
<dbReference type="PROSITE" id="PS50863">
    <property type="entry name" value="B3"/>
    <property type="match status" value="1"/>
</dbReference>
<evidence type="ECO:0000313" key="4">
    <source>
        <dbReference type="Proteomes" id="UP000729402"/>
    </source>
</evidence>
<feature type="region of interest" description="Disordered" evidence="1">
    <location>
        <begin position="584"/>
        <end position="616"/>
    </location>
</feature>
<dbReference type="GO" id="GO:0003700">
    <property type="term" value="F:DNA-binding transcription factor activity"/>
    <property type="evidence" value="ECO:0007669"/>
    <property type="project" value="InterPro"/>
</dbReference>
<feature type="region of interest" description="Disordered" evidence="1">
    <location>
        <begin position="260"/>
        <end position="281"/>
    </location>
</feature>
<feature type="compositionally biased region" description="Basic and acidic residues" evidence="1">
    <location>
        <begin position="460"/>
        <end position="472"/>
    </location>
</feature>
<name>A0A8J5T9V4_ZIZPA</name>
<feature type="domain" description="TF-B3" evidence="2">
    <location>
        <begin position="628"/>
        <end position="717"/>
    </location>
</feature>
<dbReference type="SMART" id="SM01019">
    <property type="entry name" value="B3"/>
    <property type="match status" value="1"/>
</dbReference>
<reference evidence="3" key="2">
    <citation type="submission" date="2021-02" db="EMBL/GenBank/DDBJ databases">
        <authorList>
            <person name="Kimball J.A."/>
            <person name="Haas M.W."/>
            <person name="Macchietto M."/>
            <person name="Kono T."/>
            <person name="Duquette J."/>
            <person name="Shao M."/>
        </authorList>
    </citation>
    <scope>NUCLEOTIDE SEQUENCE</scope>
    <source>
        <tissue evidence="3">Fresh leaf tissue</tissue>
    </source>
</reference>
<feature type="compositionally biased region" description="Low complexity" evidence="1">
    <location>
        <begin position="260"/>
        <end position="269"/>
    </location>
</feature>
<accession>A0A8J5T9V4</accession>
<evidence type="ECO:0000313" key="3">
    <source>
        <dbReference type="EMBL" id="KAG8078835.1"/>
    </source>
</evidence>
<dbReference type="InterPro" id="IPR044800">
    <property type="entry name" value="LEC2-like"/>
</dbReference>